<dbReference type="InterPro" id="IPR000092">
    <property type="entry name" value="Polyprenyl_synt"/>
</dbReference>
<sequence>MADPIFPNSSEVPKDQIYVPGSKVFTTMPIRCNKRNDIADAAAMAVDRDWISTAQDGTGQCFHGTFSPTGNFNSYAFPECMPERMAMVSWINHLAFIHDDITEAMDVKEARLEHDALDLALDPAQDRAARATAMPGSGTSKMAPLFSGYVLDTLELGGLGRRETAEMLDIFRASWLRVMEHDDSDRIQSLKELLHFRTHKNTGMQSYWNMVWLGMDVRLSASDEAMVADARRTAEDVFILTNDYFSWDKELEQSKTQDSGRILNAVWFIMKNDRVEQAEAVGRVKDMILELEADYVFKKAKILEDPTVPTPVRRWLEVTGASIGGYHYWSATCPRYNDWNSPTRLPPRDHPDLSQLFGLAMDQPIPTATNTPDDSLNGDKTGAAQEFPPTAIVDIFENEQTMVTAPFEYIESLPSKGVRSMLFHAVNMWLDIPSSTMKTITAVVNDLHTSSLILDDIQDNSPLRRGHPAAHKVFGTAQSINSATYLYVKATAKIHNLGNPQMMAVFLEELHSLFVGQGIDLDWSFSTQVPTVDEYLDMVSKKTGGFMRMIARLCLLAAPHPEDVTKDFRAALEELAETLGKFFQIRDDYMNLASADYSDQKGFAEDLDEGKFSYPLLLALSEGNPKPVKNRLLGILRESRGSAKTLEAKKYMIALMDKVGAIEQTRKLLIDMEREIKVMIAGLEEMSGVKNSLMRVLLLSLSIADSAEACKR</sequence>
<dbReference type="CDD" id="cd00685">
    <property type="entry name" value="Trans_IPPS_HT"/>
    <property type="match status" value="1"/>
</dbReference>
<proteinExistence type="predicted"/>
<evidence type="ECO:0000256" key="3">
    <source>
        <dbReference type="ARBA" id="ARBA00022842"/>
    </source>
</evidence>
<dbReference type="EMBL" id="MU864940">
    <property type="protein sequence ID" value="KAK4465327.1"/>
    <property type="molecule type" value="Genomic_DNA"/>
</dbReference>
<gene>
    <name evidence="4" type="ORF">QBC42DRAFT_218859</name>
</gene>
<dbReference type="GO" id="GO:0046165">
    <property type="term" value="P:alcohol biosynthetic process"/>
    <property type="evidence" value="ECO:0007669"/>
    <property type="project" value="UniProtKB-ARBA"/>
</dbReference>
<evidence type="ECO:0000256" key="1">
    <source>
        <dbReference type="ARBA" id="ARBA00022679"/>
    </source>
</evidence>
<dbReference type="PROSITE" id="PS00723">
    <property type="entry name" value="POLYPRENYL_SYNTHASE_1"/>
    <property type="match status" value="1"/>
</dbReference>
<dbReference type="PROSITE" id="PS00444">
    <property type="entry name" value="POLYPRENYL_SYNTHASE_2"/>
    <property type="match status" value="1"/>
</dbReference>
<evidence type="ECO:0000256" key="2">
    <source>
        <dbReference type="ARBA" id="ARBA00022723"/>
    </source>
</evidence>
<protein>
    <submittedName>
        <fullName evidence="4">Isoprenoid synthase domain-containing protein</fullName>
    </submittedName>
</protein>
<reference evidence="4" key="1">
    <citation type="journal article" date="2023" name="Mol. Phylogenet. Evol.">
        <title>Genome-scale phylogeny and comparative genomics of the fungal order Sordariales.</title>
        <authorList>
            <person name="Hensen N."/>
            <person name="Bonometti L."/>
            <person name="Westerberg I."/>
            <person name="Brannstrom I.O."/>
            <person name="Guillou S."/>
            <person name="Cros-Aarteil S."/>
            <person name="Calhoun S."/>
            <person name="Haridas S."/>
            <person name="Kuo A."/>
            <person name="Mondo S."/>
            <person name="Pangilinan J."/>
            <person name="Riley R."/>
            <person name="LaButti K."/>
            <person name="Andreopoulos B."/>
            <person name="Lipzen A."/>
            <person name="Chen C."/>
            <person name="Yan M."/>
            <person name="Daum C."/>
            <person name="Ng V."/>
            <person name="Clum A."/>
            <person name="Steindorff A."/>
            <person name="Ohm R.A."/>
            <person name="Martin F."/>
            <person name="Silar P."/>
            <person name="Natvig D.O."/>
            <person name="Lalanne C."/>
            <person name="Gautier V."/>
            <person name="Ament-Velasquez S.L."/>
            <person name="Kruys A."/>
            <person name="Hutchinson M.I."/>
            <person name="Powell A.J."/>
            <person name="Barry K."/>
            <person name="Miller A.N."/>
            <person name="Grigoriev I.V."/>
            <person name="Debuchy R."/>
            <person name="Gladieux P."/>
            <person name="Hiltunen Thoren M."/>
            <person name="Johannesson H."/>
        </authorList>
    </citation>
    <scope>NUCLEOTIDE SEQUENCE</scope>
    <source>
        <strain evidence="4">PSN324</strain>
    </source>
</reference>
<dbReference type="PANTHER" id="PTHR12001:SF72">
    <property type="entry name" value="THIJ_PFPI FAMILY PROTEIN (AFU_ORTHOLOGUE AFUA_3G01210)-RELATED"/>
    <property type="match status" value="1"/>
</dbReference>
<dbReference type="Pfam" id="PF00348">
    <property type="entry name" value="polyprenyl_synt"/>
    <property type="match status" value="1"/>
</dbReference>
<dbReference type="Proteomes" id="UP001321749">
    <property type="component" value="Unassembled WGS sequence"/>
</dbReference>
<dbReference type="Gene3D" id="1.10.600.10">
    <property type="entry name" value="Farnesyl Diphosphate Synthase"/>
    <property type="match status" value="2"/>
</dbReference>
<keyword evidence="3" id="KW-0460">Magnesium</keyword>
<dbReference type="GO" id="GO:0043386">
    <property type="term" value="P:mycotoxin biosynthetic process"/>
    <property type="evidence" value="ECO:0007669"/>
    <property type="project" value="UniProtKB-ARBA"/>
</dbReference>
<evidence type="ECO:0000313" key="4">
    <source>
        <dbReference type="EMBL" id="KAK4465327.1"/>
    </source>
</evidence>
<evidence type="ECO:0000313" key="5">
    <source>
        <dbReference type="Proteomes" id="UP001321749"/>
    </source>
</evidence>
<dbReference type="PANTHER" id="PTHR12001">
    <property type="entry name" value="GERANYLGERANYL PYROPHOSPHATE SYNTHASE"/>
    <property type="match status" value="1"/>
</dbReference>
<dbReference type="GO" id="GO:0046872">
    <property type="term" value="F:metal ion binding"/>
    <property type="evidence" value="ECO:0007669"/>
    <property type="project" value="UniProtKB-KW"/>
</dbReference>
<keyword evidence="2" id="KW-0479">Metal-binding</keyword>
<dbReference type="InterPro" id="IPR033749">
    <property type="entry name" value="Polyprenyl_synt_CS"/>
</dbReference>
<comment type="caution">
    <text evidence="4">The sequence shown here is derived from an EMBL/GenBank/DDBJ whole genome shotgun (WGS) entry which is preliminary data.</text>
</comment>
<dbReference type="SUPFAM" id="SSF48576">
    <property type="entry name" value="Terpenoid synthases"/>
    <property type="match status" value="2"/>
</dbReference>
<name>A0AAV9HXA4_9PEZI</name>
<dbReference type="GO" id="GO:0004659">
    <property type="term" value="F:prenyltransferase activity"/>
    <property type="evidence" value="ECO:0007669"/>
    <property type="project" value="InterPro"/>
</dbReference>
<dbReference type="AlphaFoldDB" id="A0AAV9HXA4"/>
<keyword evidence="1" id="KW-0808">Transferase</keyword>
<organism evidence="4 5">
    <name type="scientific">Cladorrhinum samala</name>
    <dbReference type="NCBI Taxonomy" id="585594"/>
    <lineage>
        <taxon>Eukaryota</taxon>
        <taxon>Fungi</taxon>
        <taxon>Dikarya</taxon>
        <taxon>Ascomycota</taxon>
        <taxon>Pezizomycotina</taxon>
        <taxon>Sordariomycetes</taxon>
        <taxon>Sordariomycetidae</taxon>
        <taxon>Sordariales</taxon>
        <taxon>Podosporaceae</taxon>
        <taxon>Cladorrhinum</taxon>
    </lineage>
</organism>
<reference evidence="4" key="2">
    <citation type="submission" date="2023-06" db="EMBL/GenBank/DDBJ databases">
        <authorList>
            <consortium name="Lawrence Berkeley National Laboratory"/>
            <person name="Mondo S.J."/>
            <person name="Hensen N."/>
            <person name="Bonometti L."/>
            <person name="Westerberg I."/>
            <person name="Brannstrom I.O."/>
            <person name="Guillou S."/>
            <person name="Cros-Aarteil S."/>
            <person name="Calhoun S."/>
            <person name="Haridas S."/>
            <person name="Kuo A."/>
            <person name="Pangilinan J."/>
            <person name="Riley R."/>
            <person name="Labutti K."/>
            <person name="Andreopoulos B."/>
            <person name="Lipzen A."/>
            <person name="Chen C."/>
            <person name="Yanf M."/>
            <person name="Daum C."/>
            <person name="Ng V."/>
            <person name="Clum A."/>
            <person name="Steindorff A."/>
            <person name="Ohm R."/>
            <person name="Martin F."/>
            <person name="Silar P."/>
            <person name="Natvig D."/>
            <person name="Lalanne C."/>
            <person name="Gautier V."/>
            <person name="Ament-Velasquez S.L."/>
            <person name="Kruys A."/>
            <person name="Hutchinson M.I."/>
            <person name="Powell A.J."/>
            <person name="Barry K."/>
            <person name="Miller A.N."/>
            <person name="Grigoriev I.V."/>
            <person name="Debuchy R."/>
            <person name="Gladieux P."/>
            <person name="Thoren M.H."/>
            <person name="Johannesson H."/>
        </authorList>
    </citation>
    <scope>NUCLEOTIDE SEQUENCE</scope>
    <source>
        <strain evidence="4">PSN324</strain>
    </source>
</reference>
<dbReference type="GO" id="GO:0008299">
    <property type="term" value="P:isoprenoid biosynthetic process"/>
    <property type="evidence" value="ECO:0007669"/>
    <property type="project" value="InterPro"/>
</dbReference>
<accession>A0AAV9HXA4</accession>
<dbReference type="SFLD" id="SFLDS00005">
    <property type="entry name" value="Isoprenoid_Synthase_Type_I"/>
    <property type="match status" value="1"/>
</dbReference>
<dbReference type="Pfam" id="PF19086">
    <property type="entry name" value="Terpene_syn_C_2"/>
    <property type="match status" value="1"/>
</dbReference>
<dbReference type="InterPro" id="IPR008949">
    <property type="entry name" value="Isoprenoid_synthase_dom_sf"/>
</dbReference>
<keyword evidence="5" id="KW-1185">Reference proteome</keyword>